<dbReference type="EMBL" id="DPVV01000447">
    <property type="protein sequence ID" value="HCL03378.1"/>
    <property type="molecule type" value="Genomic_DNA"/>
</dbReference>
<dbReference type="Proteomes" id="UP000262969">
    <property type="component" value="Unassembled WGS sequence"/>
</dbReference>
<protein>
    <submittedName>
        <fullName evidence="1">Glycerol-3-phosphate responsive antiterminator</fullName>
    </submittedName>
</protein>
<dbReference type="GO" id="GO:0006071">
    <property type="term" value="P:glycerol metabolic process"/>
    <property type="evidence" value="ECO:0007669"/>
    <property type="project" value="InterPro"/>
</dbReference>
<dbReference type="Pfam" id="PF04309">
    <property type="entry name" value="G3P_antiterm"/>
    <property type="match status" value="1"/>
</dbReference>
<comment type="caution">
    <text evidence="1">The sequence shown here is derived from an EMBL/GenBank/DDBJ whole genome shotgun (WGS) entry which is preliminary data.</text>
</comment>
<accession>A0A3D2XAJ4</accession>
<dbReference type="GO" id="GO:0006355">
    <property type="term" value="P:regulation of DNA-templated transcription"/>
    <property type="evidence" value="ECO:0007669"/>
    <property type="project" value="InterPro"/>
</dbReference>
<name>A0A3D2XAJ4_9FIRM</name>
<dbReference type="Gene3D" id="3.20.20.70">
    <property type="entry name" value="Aldolase class I"/>
    <property type="match status" value="1"/>
</dbReference>
<dbReference type="PIRSF" id="PIRSF016897">
    <property type="entry name" value="GlpP"/>
    <property type="match status" value="1"/>
</dbReference>
<dbReference type="InterPro" id="IPR006699">
    <property type="entry name" value="GlpP"/>
</dbReference>
<dbReference type="AlphaFoldDB" id="A0A3D2XAJ4"/>
<dbReference type="SUPFAM" id="SSF110391">
    <property type="entry name" value="GlpP-like"/>
    <property type="match status" value="1"/>
</dbReference>
<evidence type="ECO:0000313" key="1">
    <source>
        <dbReference type="EMBL" id="HCL03378.1"/>
    </source>
</evidence>
<dbReference type="PANTHER" id="PTHR35787:SF1">
    <property type="entry name" value="GLYCEROL UPTAKE OPERON ANTITERMINATOR REGULATORY PROTEIN"/>
    <property type="match status" value="1"/>
</dbReference>
<dbReference type="InterPro" id="IPR013785">
    <property type="entry name" value="Aldolase_TIM"/>
</dbReference>
<sequence length="188" mass="20807">MKHTFTKTLEDCPVIAAVKDNEGLEQCLSSESSIVFILYGDILTISDIVNRVKECGKLAMVHVDLISGLSSKEISVDFIKEHTRADGIISTKPMLIKRAKELSLYTILRFFVIDSMAYENIKKQCTNVKPDCIEILPGIMPKVIKKICNTQNIPVIAGGLISDKEDIMQALDAGAVSISTTNPKVWFM</sequence>
<gene>
    <name evidence="1" type="ORF">DHW61_13390</name>
</gene>
<reference evidence="1 2" key="1">
    <citation type="journal article" date="2018" name="Nat. Biotechnol.">
        <title>A standardized bacterial taxonomy based on genome phylogeny substantially revises the tree of life.</title>
        <authorList>
            <person name="Parks D.H."/>
            <person name="Chuvochina M."/>
            <person name="Waite D.W."/>
            <person name="Rinke C."/>
            <person name="Skarshewski A."/>
            <person name="Chaumeil P.A."/>
            <person name="Hugenholtz P."/>
        </authorList>
    </citation>
    <scope>NUCLEOTIDE SEQUENCE [LARGE SCALE GENOMIC DNA]</scope>
    <source>
        <strain evidence="1">UBA11728</strain>
    </source>
</reference>
<dbReference type="PANTHER" id="PTHR35787">
    <property type="entry name" value="GLYCEROL UPTAKE OPERON ANTITERMINATOR REGULATORY PROTEIN"/>
    <property type="match status" value="1"/>
</dbReference>
<evidence type="ECO:0000313" key="2">
    <source>
        <dbReference type="Proteomes" id="UP000262969"/>
    </source>
</evidence>
<organism evidence="1 2">
    <name type="scientific">Lachnoclostridium phytofermentans</name>
    <dbReference type="NCBI Taxonomy" id="66219"/>
    <lineage>
        <taxon>Bacteria</taxon>
        <taxon>Bacillati</taxon>
        <taxon>Bacillota</taxon>
        <taxon>Clostridia</taxon>
        <taxon>Lachnospirales</taxon>
        <taxon>Lachnospiraceae</taxon>
    </lineage>
</organism>
<proteinExistence type="predicted"/>